<evidence type="ECO:0000256" key="1">
    <source>
        <dbReference type="ARBA" id="ARBA00023015"/>
    </source>
</evidence>
<dbReference type="InterPro" id="IPR018060">
    <property type="entry name" value="HTH_AraC"/>
</dbReference>
<dbReference type="PANTHER" id="PTHR43280">
    <property type="entry name" value="ARAC-FAMILY TRANSCRIPTIONAL REGULATOR"/>
    <property type="match status" value="1"/>
</dbReference>
<organism evidence="7 8">
    <name type="scientific">Paenibacillus aurantius</name>
    <dbReference type="NCBI Taxonomy" id="2918900"/>
    <lineage>
        <taxon>Bacteria</taxon>
        <taxon>Bacillati</taxon>
        <taxon>Bacillota</taxon>
        <taxon>Bacilli</taxon>
        <taxon>Bacillales</taxon>
        <taxon>Paenibacillaceae</taxon>
        <taxon>Paenibacillus</taxon>
    </lineage>
</organism>
<keyword evidence="4" id="KW-0812">Transmembrane</keyword>
<dbReference type="SMART" id="SM00342">
    <property type="entry name" value="HTH_ARAC"/>
    <property type="match status" value="1"/>
</dbReference>
<dbReference type="PANTHER" id="PTHR43280:SF2">
    <property type="entry name" value="HTH-TYPE TRANSCRIPTIONAL REGULATOR EXSA"/>
    <property type="match status" value="1"/>
</dbReference>
<dbReference type="SUPFAM" id="SSF46689">
    <property type="entry name" value="Homeodomain-like"/>
    <property type="match status" value="2"/>
</dbReference>
<dbReference type="AlphaFoldDB" id="A0AA96RFU7"/>
<evidence type="ECO:0000259" key="5">
    <source>
        <dbReference type="PROSITE" id="PS01124"/>
    </source>
</evidence>
<dbReference type="PROSITE" id="PS50887">
    <property type="entry name" value="GGDEF"/>
    <property type="match status" value="1"/>
</dbReference>
<name>A0AA96RFU7_9BACL</name>
<feature type="transmembrane region" description="Helical" evidence="4">
    <location>
        <begin position="7"/>
        <end position="30"/>
    </location>
</feature>
<evidence type="ECO:0000256" key="2">
    <source>
        <dbReference type="ARBA" id="ARBA00023125"/>
    </source>
</evidence>
<keyword evidence="3" id="KW-0804">Transcription</keyword>
<keyword evidence="4" id="KW-1133">Transmembrane helix</keyword>
<dbReference type="Pfam" id="PF17853">
    <property type="entry name" value="GGDEF_2"/>
    <property type="match status" value="1"/>
</dbReference>
<dbReference type="PROSITE" id="PS01124">
    <property type="entry name" value="HTH_ARAC_FAMILY_2"/>
    <property type="match status" value="1"/>
</dbReference>
<dbReference type="InterPro" id="IPR009057">
    <property type="entry name" value="Homeodomain-like_sf"/>
</dbReference>
<evidence type="ECO:0000313" key="8">
    <source>
        <dbReference type="Proteomes" id="UP001305702"/>
    </source>
</evidence>
<dbReference type="EMBL" id="CP130318">
    <property type="protein sequence ID" value="WNQ11861.1"/>
    <property type="molecule type" value="Genomic_DNA"/>
</dbReference>
<dbReference type="KEGG" id="paun:MJA45_02050"/>
<dbReference type="Proteomes" id="UP001305702">
    <property type="component" value="Chromosome"/>
</dbReference>
<feature type="domain" description="HTH araC/xylS-type" evidence="5">
    <location>
        <begin position="659"/>
        <end position="758"/>
    </location>
</feature>
<keyword evidence="2" id="KW-0238">DNA-binding</keyword>
<dbReference type="InterPro" id="IPR000160">
    <property type="entry name" value="GGDEF_dom"/>
</dbReference>
<dbReference type="PROSITE" id="PS00041">
    <property type="entry name" value="HTH_ARAC_FAMILY_1"/>
    <property type="match status" value="1"/>
</dbReference>
<dbReference type="Pfam" id="PF12833">
    <property type="entry name" value="HTH_18"/>
    <property type="match status" value="1"/>
</dbReference>
<keyword evidence="4" id="KW-0472">Membrane</keyword>
<evidence type="ECO:0000259" key="6">
    <source>
        <dbReference type="PROSITE" id="PS50887"/>
    </source>
</evidence>
<protein>
    <submittedName>
        <fullName evidence="7">Helix-turn-helix domain-containing protein</fullName>
    </submittedName>
</protein>
<dbReference type="InterPro" id="IPR041522">
    <property type="entry name" value="CdaR_GGDEF"/>
</dbReference>
<dbReference type="InterPro" id="IPR018062">
    <property type="entry name" value="HTH_AraC-typ_CS"/>
</dbReference>
<evidence type="ECO:0000313" key="7">
    <source>
        <dbReference type="EMBL" id="WNQ11861.1"/>
    </source>
</evidence>
<evidence type="ECO:0000256" key="3">
    <source>
        <dbReference type="ARBA" id="ARBA00023163"/>
    </source>
</evidence>
<keyword evidence="8" id="KW-1185">Reference proteome</keyword>
<evidence type="ECO:0000256" key="4">
    <source>
        <dbReference type="SAM" id="Phobius"/>
    </source>
</evidence>
<sequence length="761" mass="86513">MLKRRKVWLTILISYLFLLLLPVTVGGYIYQRMERVLAEQANKANTGLLEQARRNTDSRLTELNRILLQLSLEPNFKWLMDNAGNNHGEDQLHYVELMKELSGILNVNDYIDSLHLYFPKAGSVLTSGLKTDATLYYERIQRFEGIAESMPERLSRFHAKALYPVTTVNQIDSTKRVIPYVQTYPLDETGRPAAGLVMLINEQKMNSMLEPVEWAGEGAVYVLNEKQEVLTGTAGVRTLPEDLRKRLAVREGSFSYEDEGSTYLVTSLSGENRLKYVSVVPEAIVMKKVDAVKYGSLSLFGLYLLCGLALSLLLTYRSYKPVREVVRSILNRRSEYGESAGNEYEFIQNAVIRSMNEEQTLRETLLKQMPAAKAHLLTRLLLGHTRPSDRDAETLKMIGGSLDSRSFRVVLIEIENCQNFVKNDSEQEWALVRFVLTNLLEDSVSPGSFVVELGRNRLAVLLDGTTSSHDEEWGTWLEKLKPLVEQKFRIQFTAAVSSSHEGAEGIAKCYTEALTALEYRLTQGSNSTIYYSHHKNQKRFSYYYPMENEVQIINYIKTSDYARAEQALDHVYEVNFIRNEISPELGRSLFQDMAGTFLKVVHLLDSPNDNLETHFSTLAQAIAKCTTAEEMLALIKSGMKLLCDTVKEERSDSGQAVYRRIVEYIGQHYGDSNLSLNLLAEEFGFTPPYLSTFFKKQSGINLSEYMTRCRIEAAKSLLTESDMTIGDISRQVGYANHIGFGRVFKKWEGITPGQYRETRGR</sequence>
<dbReference type="GO" id="GO:0003700">
    <property type="term" value="F:DNA-binding transcription factor activity"/>
    <property type="evidence" value="ECO:0007669"/>
    <property type="project" value="InterPro"/>
</dbReference>
<dbReference type="GO" id="GO:0043565">
    <property type="term" value="F:sequence-specific DNA binding"/>
    <property type="evidence" value="ECO:0007669"/>
    <property type="project" value="InterPro"/>
</dbReference>
<feature type="domain" description="GGDEF" evidence="6">
    <location>
        <begin position="405"/>
        <end position="533"/>
    </location>
</feature>
<dbReference type="Gene3D" id="1.10.10.60">
    <property type="entry name" value="Homeodomain-like"/>
    <property type="match status" value="2"/>
</dbReference>
<dbReference type="RefSeq" id="WP_315605636.1">
    <property type="nucleotide sequence ID" value="NZ_CP130318.1"/>
</dbReference>
<gene>
    <name evidence="7" type="ORF">MJA45_02050</name>
</gene>
<keyword evidence="1" id="KW-0805">Transcription regulation</keyword>
<accession>A0AA96RFU7</accession>
<proteinExistence type="predicted"/>
<reference evidence="7 8" key="1">
    <citation type="submission" date="2022-02" db="EMBL/GenBank/DDBJ databases">
        <title>Paenibacillus sp. MBLB1776 Whole Genome Shotgun Sequencing.</title>
        <authorList>
            <person name="Hwang C.Y."/>
            <person name="Cho E.-S."/>
            <person name="Seo M.-J."/>
        </authorList>
    </citation>
    <scope>NUCLEOTIDE SEQUENCE [LARGE SCALE GENOMIC DNA]</scope>
    <source>
        <strain evidence="7 8">MBLB1776</strain>
    </source>
</reference>